<evidence type="ECO:0000256" key="1">
    <source>
        <dbReference type="ARBA" id="ARBA00004141"/>
    </source>
</evidence>
<dbReference type="GO" id="GO:0046872">
    <property type="term" value="F:metal ion binding"/>
    <property type="evidence" value="ECO:0007669"/>
    <property type="project" value="UniProtKB-KW"/>
</dbReference>
<keyword evidence="8" id="KW-0460">Magnesium</keyword>
<keyword evidence="3" id="KW-0597">Phosphoprotein</keyword>
<dbReference type="RefSeq" id="WP_173291181.1">
    <property type="nucleotide sequence ID" value="NZ_AP021888.1"/>
</dbReference>
<gene>
    <name evidence="14" type="ORF">THMIRHAT_11150</name>
</gene>
<comment type="similarity">
    <text evidence="2">Belongs to the cation transport ATPase (P-type) (TC 3.A.3) family. Type IIIA subfamily.</text>
</comment>
<dbReference type="Gene3D" id="1.20.1110.10">
    <property type="entry name" value="Calcium-transporting ATPase, transmembrane domain"/>
    <property type="match status" value="2"/>
</dbReference>
<dbReference type="AlphaFoldDB" id="A0A6F8PMN8"/>
<sequence length="877" mass="97259">MKTTDQYASQPIESTLQELNTSESTGLSQTEAQQRLSQFGFNEIQTHEVSFLKRLLQRFWGPIPWMIEVAALLSAIANKWEDFAIIMVLLLVNGLLDFLQEHRALNALKVLKSSLATQTTALRDGKFIEIPSRELVPGDLIQLRIGDMIPADVQLVSGDYLMIDESALTGESLPVNKQSQEVAYANTVVKQGQMMAVIIHTAAQTRFHSVVALITKTQQSETSHFQKMVLQIGHFLIALTVFLAMIIILVSLSRGDPIGDILRFVLVLTVASIPVALPAVLSVTMAVGAMNLAKRQAIVSKLTAIEELAGIDIFCSDKTGTLTQNKMQVSSPVLAEGKTELDLFANALMASKLENHDPIEQPLFQYAQSQLPELNHLAYRQQKFTPFNPNDKFTKASYTFEVRSFVAYKGAPQVILNRCTLTNEVRNLMQLHIDSLASQGYRTLAVACQSDEPDATLELIGLIPLYDPPREDSKETIDLIESRGVQVKMVTGDNLAIAQEIGRLLGLEGASLKASKLSGGGSQVLLELAEFLTQAIYQTLDTEATETQAKHFAGKVIQQLNQLYDTTRLDREFLSEHQSALVALIERTEIFAEVIPEDKFKIVDTLQRGGHFVGMTGDGVNDAPALKKADCGIAVSGATDAARASADIILTQPGLSIINDAITQARETFERMRTYATFRIAETIRLILFMTLSIVIFNFYPITAIMVIMLALLNDLPILAIAYDQVKVSNTPVRWRMSRMLTLSTTLGITGVISSFLLFFTLQHLNFAEDIIQSMIFLKLVVAGHFTLWILRSEGWFWEKPFPSPWLFSAILGTEILGTLFAVYGIFIAPISWEMAGFIWLYALIWMFINDAVKIAVLKFLDRHFPKASFAQPSVGV</sequence>
<dbReference type="InterPro" id="IPR006534">
    <property type="entry name" value="P-type_ATPase_IIIA"/>
</dbReference>
<dbReference type="EMBL" id="AP021888">
    <property type="protein sequence ID" value="BBP43369.1"/>
    <property type="molecule type" value="Genomic_DNA"/>
</dbReference>
<keyword evidence="7" id="KW-0067">ATP-binding</keyword>
<dbReference type="GO" id="GO:0016887">
    <property type="term" value="F:ATP hydrolysis activity"/>
    <property type="evidence" value="ECO:0007669"/>
    <property type="project" value="InterPro"/>
</dbReference>
<dbReference type="Gene3D" id="2.70.150.10">
    <property type="entry name" value="Calcium-transporting ATPase, cytoplasmic transduction domain A"/>
    <property type="match status" value="1"/>
</dbReference>
<dbReference type="GO" id="GO:0008553">
    <property type="term" value="F:P-type proton-exporting transporter activity"/>
    <property type="evidence" value="ECO:0007669"/>
    <property type="project" value="InterPro"/>
</dbReference>
<feature type="transmembrane region" description="Helical" evidence="12">
    <location>
        <begin position="839"/>
        <end position="861"/>
    </location>
</feature>
<evidence type="ECO:0000256" key="5">
    <source>
        <dbReference type="ARBA" id="ARBA00022723"/>
    </source>
</evidence>
<dbReference type="InterPro" id="IPR023298">
    <property type="entry name" value="ATPase_P-typ_TM_dom_sf"/>
</dbReference>
<dbReference type="GO" id="GO:0005524">
    <property type="term" value="F:ATP binding"/>
    <property type="evidence" value="ECO:0007669"/>
    <property type="project" value="UniProtKB-KW"/>
</dbReference>
<dbReference type="InterPro" id="IPR008250">
    <property type="entry name" value="ATPase_P-typ_transduc_dom_A_sf"/>
</dbReference>
<keyword evidence="4 12" id="KW-0812">Transmembrane</keyword>
<evidence type="ECO:0000259" key="13">
    <source>
        <dbReference type="SMART" id="SM00831"/>
    </source>
</evidence>
<dbReference type="InterPro" id="IPR001757">
    <property type="entry name" value="P_typ_ATPase"/>
</dbReference>
<dbReference type="SUPFAM" id="SSF81653">
    <property type="entry name" value="Calcium ATPase, transduction domain A"/>
    <property type="match status" value="1"/>
</dbReference>
<dbReference type="SFLD" id="SFLDG00002">
    <property type="entry name" value="C1.7:_P-type_atpase_like"/>
    <property type="match status" value="1"/>
</dbReference>
<dbReference type="SUPFAM" id="SSF56784">
    <property type="entry name" value="HAD-like"/>
    <property type="match status" value="1"/>
</dbReference>
<dbReference type="GO" id="GO:0016020">
    <property type="term" value="C:membrane"/>
    <property type="evidence" value="ECO:0007669"/>
    <property type="project" value="UniProtKB-SubCell"/>
</dbReference>
<protein>
    <submittedName>
        <fullName evidence="14">Metal-transporting ATPase</fullName>
    </submittedName>
</protein>
<dbReference type="SUPFAM" id="SSF81660">
    <property type="entry name" value="Metal cation-transporting ATPase, ATP-binding domain N"/>
    <property type="match status" value="1"/>
</dbReference>
<organism evidence="14 15">
    <name type="scientific">Thiosulfativibrio zosterae</name>
    <dbReference type="NCBI Taxonomy" id="2675053"/>
    <lineage>
        <taxon>Bacteria</taxon>
        <taxon>Pseudomonadati</taxon>
        <taxon>Pseudomonadota</taxon>
        <taxon>Gammaproteobacteria</taxon>
        <taxon>Thiotrichales</taxon>
        <taxon>Piscirickettsiaceae</taxon>
        <taxon>Thiosulfativibrio</taxon>
    </lineage>
</organism>
<dbReference type="FunFam" id="3.40.50.1000:FF:000211">
    <property type="entry name" value="Plasma membrane ATPase"/>
    <property type="match status" value="1"/>
</dbReference>
<dbReference type="SMART" id="SM00831">
    <property type="entry name" value="Cation_ATPase_N"/>
    <property type="match status" value="1"/>
</dbReference>
<dbReference type="Gene3D" id="3.40.1110.10">
    <property type="entry name" value="Calcium-transporting ATPase, cytoplasmic domain N"/>
    <property type="match status" value="1"/>
</dbReference>
<dbReference type="CDD" id="cd02076">
    <property type="entry name" value="P-type_ATPase_H"/>
    <property type="match status" value="1"/>
</dbReference>
<comment type="subcellular location">
    <subcellularLocation>
        <location evidence="1">Membrane</location>
        <topology evidence="1">Multi-pass membrane protein</topology>
    </subcellularLocation>
</comment>
<evidence type="ECO:0000313" key="14">
    <source>
        <dbReference type="EMBL" id="BBP43369.1"/>
    </source>
</evidence>
<dbReference type="SFLD" id="SFLDF00027">
    <property type="entry name" value="p-type_atpase"/>
    <property type="match status" value="1"/>
</dbReference>
<dbReference type="PRINTS" id="PR00119">
    <property type="entry name" value="CATATPASE"/>
</dbReference>
<feature type="transmembrane region" description="Helical" evidence="12">
    <location>
        <begin position="264"/>
        <end position="292"/>
    </location>
</feature>
<evidence type="ECO:0000313" key="15">
    <source>
        <dbReference type="Proteomes" id="UP000501466"/>
    </source>
</evidence>
<dbReference type="Pfam" id="PF00122">
    <property type="entry name" value="E1-E2_ATPase"/>
    <property type="match status" value="1"/>
</dbReference>
<evidence type="ECO:0000256" key="10">
    <source>
        <dbReference type="ARBA" id="ARBA00022989"/>
    </source>
</evidence>
<evidence type="ECO:0000256" key="4">
    <source>
        <dbReference type="ARBA" id="ARBA00022692"/>
    </source>
</evidence>
<evidence type="ECO:0000256" key="12">
    <source>
        <dbReference type="SAM" id="Phobius"/>
    </source>
</evidence>
<evidence type="ECO:0000256" key="6">
    <source>
        <dbReference type="ARBA" id="ARBA00022741"/>
    </source>
</evidence>
<keyword evidence="9" id="KW-1278">Translocase</keyword>
<dbReference type="PROSITE" id="PS00154">
    <property type="entry name" value="ATPASE_E1_E2"/>
    <property type="match status" value="1"/>
</dbReference>
<keyword evidence="11 12" id="KW-0472">Membrane</keyword>
<evidence type="ECO:0000256" key="8">
    <source>
        <dbReference type="ARBA" id="ARBA00022842"/>
    </source>
</evidence>
<dbReference type="InterPro" id="IPR018303">
    <property type="entry name" value="ATPase_P-typ_P_site"/>
</dbReference>
<dbReference type="InterPro" id="IPR044492">
    <property type="entry name" value="P_typ_ATPase_HD_dom"/>
</dbReference>
<feature type="transmembrane region" description="Helical" evidence="12">
    <location>
        <begin position="743"/>
        <end position="765"/>
    </location>
</feature>
<dbReference type="InterPro" id="IPR023299">
    <property type="entry name" value="ATPase_P-typ_cyto_dom_N"/>
</dbReference>
<dbReference type="SUPFAM" id="SSF81665">
    <property type="entry name" value="Calcium ATPase, transmembrane domain M"/>
    <property type="match status" value="1"/>
</dbReference>
<dbReference type="InterPro" id="IPR004014">
    <property type="entry name" value="ATPase_P-typ_cation-transptr_N"/>
</dbReference>
<feature type="transmembrane region" description="Helical" evidence="12">
    <location>
        <begin position="812"/>
        <end position="833"/>
    </location>
</feature>
<dbReference type="Gene3D" id="3.40.50.1000">
    <property type="entry name" value="HAD superfamily/HAD-like"/>
    <property type="match status" value="2"/>
</dbReference>
<dbReference type="NCBIfam" id="TIGR01494">
    <property type="entry name" value="ATPase_P-type"/>
    <property type="match status" value="2"/>
</dbReference>
<feature type="transmembrane region" description="Helical" evidence="12">
    <location>
        <begin position="232"/>
        <end position="252"/>
    </location>
</feature>
<dbReference type="PRINTS" id="PR00120">
    <property type="entry name" value="HATPASE"/>
</dbReference>
<dbReference type="GO" id="GO:0120029">
    <property type="term" value="P:proton export across plasma membrane"/>
    <property type="evidence" value="ECO:0007669"/>
    <property type="project" value="InterPro"/>
</dbReference>
<dbReference type="InterPro" id="IPR023214">
    <property type="entry name" value="HAD_sf"/>
</dbReference>
<evidence type="ECO:0000256" key="3">
    <source>
        <dbReference type="ARBA" id="ARBA00022553"/>
    </source>
</evidence>
<dbReference type="FunFam" id="2.70.150.10:FF:000042">
    <property type="entry name" value="Plasma membrane ATPase"/>
    <property type="match status" value="1"/>
</dbReference>
<evidence type="ECO:0000256" key="11">
    <source>
        <dbReference type="ARBA" id="ARBA00023136"/>
    </source>
</evidence>
<dbReference type="KEGG" id="tzo:THMIRHAT_11150"/>
<dbReference type="PANTHER" id="PTHR42861">
    <property type="entry name" value="CALCIUM-TRANSPORTING ATPASE"/>
    <property type="match status" value="1"/>
</dbReference>
<accession>A0A6F8PMN8</accession>
<keyword evidence="10 12" id="KW-1133">Transmembrane helix</keyword>
<proteinExistence type="inferred from homology"/>
<evidence type="ECO:0000256" key="7">
    <source>
        <dbReference type="ARBA" id="ARBA00022840"/>
    </source>
</evidence>
<dbReference type="InterPro" id="IPR036412">
    <property type="entry name" value="HAD-like_sf"/>
</dbReference>
<evidence type="ECO:0000256" key="2">
    <source>
        <dbReference type="ARBA" id="ARBA00008804"/>
    </source>
</evidence>
<evidence type="ECO:0000256" key="9">
    <source>
        <dbReference type="ARBA" id="ARBA00022967"/>
    </source>
</evidence>
<reference evidence="15" key="1">
    <citation type="submission" date="2019-11" db="EMBL/GenBank/DDBJ databases">
        <title>Isolation and characterization of two novel species in the genus Thiomicrorhabdus.</title>
        <authorList>
            <person name="Mochizuki J."/>
            <person name="Kojima H."/>
            <person name="Fukui M."/>
        </authorList>
    </citation>
    <scope>NUCLEOTIDE SEQUENCE [LARGE SCALE GENOMIC DNA]</scope>
    <source>
        <strain evidence="15">AkT22</strain>
    </source>
</reference>
<dbReference type="Pfam" id="PF00690">
    <property type="entry name" value="Cation_ATPase_N"/>
    <property type="match status" value="1"/>
</dbReference>
<name>A0A6F8PMN8_9GAMM</name>
<dbReference type="Proteomes" id="UP000501466">
    <property type="component" value="Chromosome"/>
</dbReference>
<keyword evidence="6" id="KW-0547">Nucleotide-binding</keyword>
<dbReference type="Pfam" id="PF00702">
    <property type="entry name" value="Hydrolase"/>
    <property type="match status" value="1"/>
</dbReference>
<feature type="transmembrane region" description="Helical" evidence="12">
    <location>
        <begin position="771"/>
        <end position="791"/>
    </location>
</feature>
<keyword evidence="5" id="KW-0479">Metal-binding</keyword>
<dbReference type="InterPro" id="IPR059000">
    <property type="entry name" value="ATPase_P-type_domA"/>
</dbReference>
<dbReference type="SFLD" id="SFLDS00003">
    <property type="entry name" value="Haloacid_Dehalogenase"/>
    <property type="match status" value="1"/>
</dbReference>
<feature type="domain" description="Cation-transporting P-type ATPase N-terminal" evidence="13">
    <location>
        <begin position="6"/>
        <end position="79"/>
    </location>
</feature>
<keyword evidence="15" id="KW-1185">Reference proteome</keyword>